<feature type="transmembrane region" description="Helical" evidence="1">
    <location>
        <begin position="185"/>
        <end position="204"/>
    </location>
</feature>
<dbReference type="InterPro" id="IPR003675">
    <property type="entry name" value="Rce1/LyrA-like_dom"/>
</dbReference>
<evidence type="ECO:0000313" key="3">
    <source>
        <dbReference type="EMBL" id="MFC7278685.1"/>
    </source>
</evidence>
<keyword evidence="1" id="KW-1133">Transmembrane helix</keyword>
<keyword evidence="1" id="KW-0472">Membrane</keyword>
<feature type="transmembrane region" description="Helical" evidence="1">
    <location>
        <begin position="57"/>
        <end position="77"/>
    </location>
</feature>
<comment type="caution">
    <text evidence="3">The sequence shown here is derived from an EMBL/GenBank/DDBJ whole genome shotgun (WGS) entry which is preliminary data.</text>
</comment>
<feature type="transmembrane region" description="Helical" evidence="1">
    <location>
        <begin position="89"/>
        <end position="110"/>
    </location>
</feature>
<dbReference type="RefSeq" id="WP_378975764.1">
    <property type="nucleotide sequence ID" value="NZ_JBHTBJ010000036.1"/>
</dbReference>
<feature type="domain" description="CAAX prenyl protease 2/Lysostaphin resistance protein A-like" evidence="2">
    <location>
        <begin position="133"/>
        <end position="219"/>
    </location>
</feature>
<organism evidence="3 4">
    <name type="scientific">Paractinoplanes rhizophilus</name>
    <dbReference type="NCBI Taxonomy" id="1416877"/>
    <lineage>
        <taxon>Bacteria</taxon>
        <taxon>Bacillati</taxon>
        <taxon>Actinomycetota</taxon>
        <taxon>Actinomycetes</taxon>
        <taxon>Micromonosporales</taxon>
        <taxon>Micromonosporaceae</taxon>
        <taxon>Paractinoplanes</taxon>
    </lineage>
</organism>
<evidence type="ECO:0000313" key="4">
    <source>
        <dbReference type="Proteomes" id="UP001596548"/>
    </source>
</evidence>
<dbReference type="EC" id="3.4.-.-" evidence="3"/>
<evidence type="ECO:0000256" key="1">
    <source>
        <dbReference type="SAM" id="Phobius"/>
    </source>
</evidence>
<keyword evidence="4" id="KW-1185">Reference proteome</keyword>
<keyword evidence="1" id="KW-0812">Transmembrane</keyword>
<gene>
    <name evidence="3" type="ORF">ACFQS1_32365</name>
</gene>
<proteinExistence type="predicted"/>
<keyword evidence="3" id="KW-0378">Hydrolase</keyword>
<dbReference type="Pfam" id="PF02517">
    <property type="entry name" value="Rce1-like"/>
    <property type="match status" value="1"/>
</dbReference>
<accession>A0ABW2I1E5</accession>
<protein>
    <submittedName>
        <fullName evidence="3">CPBP family intramembrane glutamic endopeptidase</fullName>
        <ecNumber evidence="3">3.4.-.-</ecNumber>
    </submittedName>
</protein>
<dbReference type="GO" id="GO:0016787">
    <property type="term" value="F:hydrolase activity"/>
    <property type="evidence" value="ECO:0007669"/>
    <property type="project" value="UniProtKB-KW"/>
</dbReference>
<evidence type="ECO:0000259" key="2">
    <source>
        <dbReference type="Pfam" id="PF02517"/>
    </source>
</evidence>
<feature type="transmembrane region" description="Helical" evidence="1">
    <location>
        <begin position="27"/>
        <end position="45"/>
    </location>
</feature>
<sequence length="269" mass="30193">MKTQIIQEPPRETTRNGLAEWITRHRLTSFFVLAYVLAWWSWPLYRLDVWPRQEFQAIGALLAALIVIAVADGRAGFRDLGRRMIRWRVPWYFYAFALLVPVVLRFGVSAVNSAPGPAWSDLAWGSFALTFLVRLVNPMDGPMAEEPAWRGFAVPRLQRDLSPLASAAVLGVLVALWHLPLLGDVGPAGLVATFVITFVYVWLFNRTGGSVLLVLLFHNAQGFLTMTDLGYRGADLSRQEWYECAAWTVVALALILADRAAWRSGREHA</sequence>
<name>A0ABW2I1E5_9ACTN</name>
<dbReference type="Proteomes" id="UP001596548">
    <property type="component" value="Unassembled WGS sequence"/>
</dbReference>
<dbReference type="EMBL" id="JBHTBJ010000036">
    <property type="protein sequence ID" value="MFC7278685.1"/>
    <property type="molecule type" value="Genomic_DNA"/>
</dbReference>
<reference evidence="4" key="1">
    <citation type="journal article" date="2019" name="Int. J. Syst. Evol. Microbiol.">
        <title>The Global Catalogue of Microorganisms (GCM) 10K type strain sequencing project: providing services to taxonomists for standard genome sequencing and annotation.</title>
        <authorList>
            <consortium name="The Broad Institute Genomics Platform"/>
            <consortium name="The Broad Institute Genome Sequencing Center for Infectious Disease"/>
            <person name="Wu L."/>
            <person name="Ma J."/>
        </authorList>
    </citation>
    <scope>NUCLEOTIDE SEQUENCE [LARGE SCALE GENOMIC DNA]</scope>
    <source>
        <strain evidence="4">XZYJT-10</strain>
    </source>
</reference>